<keyword evidence="14" id="KW-1185">Reference proteome</keyword>
<feature type="domain" description="GHMP kinase C-terminal" evidence="12">
    <location>
        <begin position="216"/>
        <end position="285"/>
    </location>
</feature>
<dbReference type="Gene3D" id="3.30.230.10">
    <property type="match status" value="1"/>
</dbReference>
<reference evidence="13 14" key="1">
    <citation type="submission" date="2017-03" db="EMBL/GenBank/DDBJ databases">
        <title>Foreign affairs: Plasmid Transfer between Roseobacters and Rhizobia.</title>
        <authorList>
            <person name="Bartling P."/>
            <person name="Bunk B."/>
            <person name="Overmann J."/>
            <person name="Brinkmann H."/>
            <person name="Petersen J."/>
        </authorList>
    </citation>
    <scope>NUCLEOTIDE SEQUENCE [LARGE SCALE GENOMIC DNA]</scope>
    <source>
        <strain evidence="13 14">MACL11</strain>
    </source>
</reference>
<evidence type="ECO:0000256" key="3">
    <source>
        <dbReference type="ARBA" id="ARBA00017473"/>
    </source>
</evidence>
<sequence>MTTADGAALTVDARAKINLALHVTGRRGDGYHLLDTLVTFATFGDRLTFAEADADRFTLSGRFADAVPRGDEPDRGNLVLKARNLLREYAEAEGFSATPVHIHLEKQLPPASGIGGGSADAAATLRGLARLWRLPGEIPAPLALSLGADVPMCLAGKPLFARGIGDAITPAIGFPRLFLVLVNPLHQVATPEVFGALEHRDNSPILDGDMPQRAEDWLALIKSARNDLQFPASRIAPVIFAVTDALAATGAELVRMSGSGATCFGLYPDLASAEIAARNLAAAYPDWFVVATTTISSGDAA</sequence>
<keyword evidence="5 10" id="KW-0547">Nucleotide-binding</keyword>
<keyword evidence="8 10" id="KW-0414">Isoprene biosynthesis</keyword>
<dbReference type="Proteomes" id="UP000191135">
    <property type="component" value="Chromosome"/>
</dbReference>
<gene>
    <name evidence="10 13" type="primary">ispE</name>
    <name evidence="13" type="ORF">Mame_02159</name>
</gene>
<dbReference type="Pfam" id="PF00288">
    <property type="entry name" value="GHMP_kinases_N"/>
    <property type="match status" value="1"/>
</dbReference>
<dbReference type="eggNOG" id="COG1947">
    <property type="taxonomic scope" value="Bacteria"/>
</dbReference>
<accession>A0A1U9Z1C1</accession>
<comment type="catalytic activity">
    <reaction evidence="10">
        <text>4-CDP-2-C-methyl-D-erythritol + ATP = 4-CDP-2-C-methyl-D-erythritol 2-phosphate + ADP + H(+)</text>
        <dbReference type="Rhea" id="RHEA:18437"/>
        <dbReference type="ChEBI" id="CHEBI:15378"/>
        <dbReference type="ChEBI" id="CHEBI:30616"/>
        <dbReference type="ChEBI" id="CHEBI:57823"/>
        <dbReference type="ChEBI" id="CHEBI:57919"/>
        <dbReference type="ChEBI" id="CHEBI:456216"/>
        <dbReference type="EC" id="2.7.1.148"/>
    </reaction>
</comment>
<evidence type="ECO:0000256" key="9">
    <source>
        <dbReference type="ARBA" id="ARBA00032554"/>
    </source>
</evidence>
<dbReference type="AlphaFoldDB" id="A0A1U9Z1C1"/>
<evidence type="ECO:0000256" key="7">
    <source>
        <dbReference type="ARBA" id="ARBA00022840"/>
    </source>
</evidence>
<dbReference type="InterPro" id="IPR020568">
    <property type="entry name" value="Ribosomal_Su5_D2-typ_SF"/>
</dbReference>
<keyword evidence="6 10" id="KW-0418">Kinase</keyword>
<dbReference type="GO" id="GO:0019288">
    <property type="term" value="P:isopentenyl diphosphate biosynthetic process, methylerythritol 4-phosphate pathway"/>
    <property type="evidence" value="ECO:0007669"/>
    <property type="project" value="UniProtKB-UniRule"/>
</dbReference>
<organism evidence="13 14">
    <name type="scientific">Martelella mediterranea DSM 17316</name>
    <dbReference type="NCBI Taxonomy" id="1122214"/>
    <lineage>
        <taxon>Bacteria</taxon>
        <taxon>Pseudomonadati</taxon>
        <taxon>Pseudomonadota</taxon>
        <taxon>Alphaproteobacteria</taxon>
        <taxon>Hyphomicrobiales</taxon>
        <taxon>Aurantimonadaceae</taxon>
        <taxon>Martelella</taxon>
    </lineage>
</organism>
<evidence type="ECO:0000259" key="11">
    <source>
        <dbReference type="Pfam" id="PF00288"/>
    </source>
</evidence>
<dbReference type="InterPro" id="IPR036554">
    <property type="entry name" value="GHMP_kinase_C_sf"/>
</dbReference>
<dbReference type="InterPro" id="IPR013750">
    <property type="entry name" value="GHMP_kinase_C_dom"/>
</dbReference>
<comment type="pathway">
    <text evidence="10">Isoprenoid biosynthesis; isopentenyl diphosphate biosynthesis via DXP pathway; isopentenyl diphosphate from 1-deoxy-D-xylulose 5-phosphate: step 3/6.</text>
</comment>
<dbReference type="HAMAP" id="MF_00061">
    <property type="entry name" value="IspE"/>
    <property type="match status" value="1"/>
</dbReference>
<dbReference type="PIRSF" id="PIRSF010376">
    <property type="entry name" value="IspE"/>
    <property type="match status" value="1"/>
</dbReference>
<feature type="binding site" evidence="10">
    <location>
        <begin position="109"/>
        <end position="119"/>
    </location>
    <ligand>
        <name>ATP</name>
        <dbReference type="ChEBI" id="CHEBI:30616"/>
    </ligand>
</feature>
<dbReference type="PANTHER" id="PTHR43527:SF2">
    <property type="entry name" value="4-DIPHOSPHOCYTIDYL-2-C-METHYL-D-ERYTHRITOL KINASE, CHLOROPLASTIC"/>
    <property type="match status" value="1"/>
</dbReference>
<keyword evidence="7 10" id="KW-0067">ATP-binding</keyword>
<evidence type="ECO:0000256" key="5">
    <source>
        <dbReference type="ARBA" id="ARBA00022741"/>
    </source>
</evidence>
<comment type="function">
    <text evidence="10">Catalyzes the phosphorylation of the position 2 hydroxy group of 4-diphosphocytidyl-2C-methyl-D-erythritol.</text>
</comment>
<evidence type="ECO:0000259" key="12">
    <source>
        <dbReference type="Pfam" id="PF08544"/>
    </source>
</evidence>
<dbReference type="Gene3D" id="3.30.70.890">
    <property type="entry name" value="GHMP kinase, C-terminal domain"/>
    <property type="match status" value="1"/>
</dbReference>
<dbReference type="RefSeq" id="WP_018062635.1">
    <property type="nucleotide sequence ID" value="NZ_AQWH01000001.1"/>
</dbReference>
<dbReference type="SUPFAM" id="SSF54211">
    <property type="entry name" value="Ribosomal protein S5 domain 2-like"/>
    <property type="match status" value="1"/>
</dbReference>
<dbReference type="EC" id="2.7.1.148" evidence="2 10"/>
<feature type="active site" evidence="10">
    <location>
        <position position="149"/>
    </location>
</feature>
<protein>
    <recommendedName>
        <fullName evidence="3 10">4-diphosphocytidyl-2-C-methyl-D-erythritol kinase</fullName>
        <shortName evidence="10">CMK</shortName>
        <ecNumber evidence="2 10">2.7.1.148</ecNumber>
    </recommendedName>
    <alternativeName>
        <fullName evidence="9 10">4-(cytidine-5'-diphospho)-2-C-methyl-D-erythritol kinase</fullName>
    </alternativeName>
</protein>
<dbReference type="NCBIfam" id="TIGR00154">
    <property type="entry name" value="ispE"/>
    <property type="match status" value="1"/>
</dbReference>
<evidence type="ECO:0000313" key="14">
    <source>
        <dbReference type="Proteomes" id="UP000191135"/>
    </source>
</evidence>
<evidence type="ECO:0000256" key="4">
    <source>
        <dbReference type="ARBA" id="ARBA00022679"/>
    </source>
</evidence>
<dbReference type="KEGG" id="mmed:Mame_02159"/>
<dbReference type="GO" id="GO:0050515">
    <property type="term" value="F:4-(cytidine 5'-diphospho)-2-C-methyl-D-erythritol kinase activity"/>
    <property type="evidence" value="ECO:0007669"/>
    <property type="project" value="UniProtKB-UniRule"/>
</dbReference>
<evidence type="ECO:0000256" key="1">
    <source>
        <dbReference type="ARBA" id="ARBA00009684"/>
    </source>
</evidence>
<dbReference type="STRING" id="1122214.Mame_02159"/>
<dbReference type="GO" id="GO:0005524">
    <property type="term" value="F:ATP binding"/>
    <property type="evidence" value="ECO:0007669"/>
    <property type="project" value="UniProtKB-UniRule"/>
</dbReference>
<evidence type="ECO:0000256" key="8">
    <source>
        <dbReference type="ARBA" id="ARBA00023229"/>
    </source>
</evidence>
<feature type="domain" description="GHMP kinase N-terminal" evidence="11">
    <location>
        <begin position="77"/>
        <end position="156"/>
    </location>
</feature>
<dbReference type="PANTHER" id="PTHR43527">
    <property type="entry name" value="4-DIPHOSPHOCYTIDYL-2-C-METHYL-D-ERYTHRITOL KINASE, CHLOROPLASTIC"/>
    <property type="match status" value="1"/>
</dbReference>
<dbReference type="SUPFAM" id="SSF55060">
    <property type="entry name" value="GHMP Kinase, C-terminal domain"/>
    <property type="match status" value="1"/>
</dbReference>
<dbReference type="NCBIfam" id="NF011202">
    <property type="entry name" value="PRK14608.1"/>
    <property type="match status" value="1"/>
</dbReference>
<dbReference type="InterPro" id="IPR014721">
    <property type="entry name" value="Ribsml_uS5_D2-typ_fold_subgr"/>
</dbReference>
<dbReference type="InterPro" id="IPR006204">
    <property type="entry name" value="GHMP_kinase_N_dom"/>
</dbReference>
<dbReference type="Pfam" id="PF08544">
    <property type="entry name" value="GHMP_kinases_C"/>
    <property type="match status" value="1"/>
</dbReference>
<feature type="active site" evidence="10">
    <location>
        <position position="16"/>
    </location>
</feature>
<proteinExistence type="inferred from homology"/>
<evidence type="ECO:0000256" key="6">
    <source>
        <dbReference type="ARBA" id="ARBA00022777"/>
    </source>
</evidence>
<evidence type="ECO:0000256" key="10">
    <source>
        <dbReference type="HAMAP-Rule" id="MF_00061"/>
    </source>
</evidence>
<dbReference type="OrthoDB" id="9809438at2"/>
<evidence type="ECO:0000256" key="2">
    <source>
        <dbReference type="ARBA" id="ARBA00012052"/>
    </source>
</evidence>
<name>A0A1U9Z1C1_9HYPH</name>
<dbReference type="UniPathway" id="UPA00056">
    <property type="reaction ID" value="UER00094"/>
</dbReference>
<evidence type="ECO:0000313" key="13">
    <source>
        <dbReference type="EMBL" id="AQZ51496.1"/>
    </source>
</evidence>
<keyword evidence="4 10" id="KW-0808">Transferase</keyword>
<dbReference type="GO" id="GO:0016114">
    <property type="term" value="P:terpenoid biosynthetic process"/>
    <property type="evidence" value="ECO:0007669"/>
    <property type="project" value="UniProtKB-UniRule"/>
</dbReference>
<dbReference type="EMBL" id="CP020330">
    <property type="protein sequence ID" value="AQZ51496.1"/>
    <property type="molecule type" value="Genomic_DNA"/>
</dbReference>
<dbReference type="InterPro" id="IPR004424">
    <property type="entry name" value="IspE"/>
</dbReference>
<comment type="similarity">
    <text evidence="1 10">Belongs to the GHMP kinase family. IspE subfamily.</text>
</comment>